<dbReference type="OMA" id="NEYMIVL"/>
<dbReference type="SUPFAM" id="SSF54427">
    <property type="entry name" value="NTF2-like"/>
    <property type="match status" value="1"/>
</dbReference>
<protein>
    <recommendedName>
        <fullName evidence="3">SnoaL-like domain-containing protein</fullName>
    </recommendedName>
</protein>
<name>M2V2Z7_COCH5</name>
<dbReference type="AlphaFoldDB" id="M2V2Z7"/>
<dbReference type="eggNOG" id="ENOG502S4TQ">
    <property type="taxonomic scope" value="Eukaryota"/>
</dbReference>
<gene>
    <name evidence="1" type="ORF">COCHEDRAFT_1153634</name>
</gene>
<dbReference type="PANTHER" id="PTHR39598:SF1">
    <property type="entry name" value="AUSTINOID BIOSYNTHESIS CLUSTERS PROTEIN F-RELATED"/>
    <property type="match status" value="1"/>
</dbReference>
<dbReference type="PANTHER" id="PTHR39598">
    <property type="entry name" value="AUSTINOL SYNTHESIS PROTEIN F-RELATED"/>
    <property type="match status" value="1"/>
</dbReference>
<dbReference type="OrthoDB" id="3758478at2759"/>
<evidence type="ECO:0008006" key="3">
    <source>
        <dbReference type="Google" id="ProtNLM"/>
    </source>
</evidence>
<sequence length="154" mass="17487">MSRTAPSRDQLIATALDFIQSYNQWDLQAIMAIRSPICVHHTLPATLEVPPRPNADYQTFMGPMLSAFRAVHFSVISDDETVVDAETRRVVLHCSNRADTDAGEYRNEYMFTLTMSEDGKKIDKIVEFIDAAYTAEFKRRMSLVRASAHIVNDE</sequence>
<keyword evidence="2" id="KW-1185">Reference proteome</keyword>
<dbReference type="HOGENOM" id="CLU_108113_3_0_1"/>
<accession>M2V2Z7</accession>
<dbReference type="Proteomes" id="UP000016936">
    <property type="component" value="Unassembled WGS sequence"/>
</dbReference>
<proteinExistence type="predicted"/>
<reference evidence="2" key="2">
    <citation type="journal article" date="2013" name="PLoS Genet.">
        <title>Comparative genome structure, secondary metabolite, and effector coding capacity across Cochliobolus pathogens.</title>
        <authorList>
            <person name="Condon B.J."/>
            <person name="Leng Y."/>
            <person name="Wu D."/>
            <person name="Bushley K.E."/>
            <person name="Ohm R.A."/>
            <person name="Otillar R."/>
            <person name="Martin J."/>
            <person name="Schackwitz W."/>
            <person name="Grimwood J."/>
            <person name="MohdZainudin N."/>
            <person name="Xue C."/>
            <person name="Wang R."/>
            <person name="Manning V.A."/>
            <person name="Dhillon B."/>
            <person name="Tu Z.J."/>
            <person name="Steffenson B.J."/>
            <person name="Salamov A."/>
            <person name="Sun H."/>
            <person name="Lowry S."/>
            <person name="LaButti K."/>
            <person name="Han J."/>
            <person name="Copeland A."/>
            <person name="Lindquist E."/>
            <person name="Barry K."/>
            <person name="Schmutz J."/>
            <person name="Baker S.E."/>
            <person name="Ciuffetti L.M."/>
            <person name="Grigoriev I.V."/>
            <person name="Zhong S."/>
            <person name="Turgeon B.G."/>
        </authorList>
    </citation>
    <scope>NUCLEOTIDE SEQUENCE [LARGE SCALE GENOMIC DNA]</scope>
    <source>
        <strain evidence="2">C5 / ATCC 48332 / race O</strain>
    </source>
</reference>
<dbReference type="InterPro" id="IPR032710">
    <property type="entry name" value="NTF2-like_dom_sf"/>
</dbReference>
<dbReference type="InterPro" id="IPR050977">
    <property type="entry name" value="Fungal_Meroterpenoid_Isomerase"/>
</dbReference>
<evidence type="ECO:0000313" key="1">
    <source>
        <dbReference type="EMBL" id="EMD94342.1"/>
    </source>
</evidence>
<evidence type="ECO:0000313" key="2">
    <source>
        <dbReference type="Proteomes" id="UP000016936"/>
    </source>
</evidence>
<reference evidence="1 2" key="1">
    <citation type="journal article" date="2012" name="PLoS Pathog.">
        <title>Diverse lifestyles and strategies of plant pathogenesis encoded in the genomes of eighteen Dothideomycetes fungi.</title>
        <authorList>
            <person name="Ohm R.A."/>
            <person name="Feau N."/>
            <person name="Henrissat B."/>
            <person name="Schoch C.L."/>
            <person name="Horwitz B.A."/>
            <person name="Barry K.W."/>
            <person name="Condon B.J."/>
            <person name="Copeland A.C."/>
            <person name="Dhillon B."/>
            <person name="Glaser F."/>
            <person name="Hesse C.N."/>
            <person name="Kosti I."/>
            <person name="LaButti K."/>
            <person name="Lindquist E.A."/>
            <person name="Lucas S."/>
            <person name="Salamov A.A."/>
            <person name="Bradshaw R.E."/>
            <person name="Ciuffetti L."/>
            <person name="Hamelin R.C."/>
            <person name="Kema G.H.J."/>
            <person name="Lawrence C."/>
            <person name="Scott J.A."/>
            <person name="Spatafora J.W."/>
            <person name="Turgeon B.G."/>
            <person name="de Wit P.J.G.M."/>
            <person name="Zhong S."/>
            <person name="Goodwin S.B."/>
            <person name="Grigoriev I.V."/>
        </authorList>
    </citation>
    <scope>NUCLEOTIDE SEQUENCE [LARGE SCALE GENOMIC DNA]</scope>
    <source>
        <strain evidence="2">C5 / ATCC 48332 / race O</strain>
    </source>
</reference>
<dbReference type="Gene3D" id="3.10.450.50">
    <property type="match status" value="1"/>
</dbReference>
<dbReference type="STRING" id="701091.M2V2Z7"/>
<dbReference type="EMBL" id="KB445572">
    <property type="protein sequence ID" value="EMD94342.1"/>
    <property type="molecule type" value="Genomic_DNA"/>
</dbReference>
<organism evidence="1 2">
    <name type="scientific">Cochliobolus heterostrophus (strain C5 / ATCC 48332 / race O)</name>
    <name type="common">Southern corn leaf blight fungus</name>
    <name type="synonym">Bipolaris maydis</name>
    <dbReference type="NCBI Taxonomy" id="701091"/>
    <lineage>
        <taxon>Eukaryota</taxon>
        <taxon>Fungi</taxon>
        <taxon>Dikarya</taxon>
        <taxon>Ascomycota</taxon>
        <taxon>Pezizomycotina</taxon>
        <taxon>Dothideomycetes</taxon>
        <taxon>Pleosporomycetidae</taxon>
        <taxon>Pleosporales</taxon>
        <taxon>Pleosporineae</taxon>
        <taxon>Pleosporaceae</taxon>
        <taxon>Bipolaris</taxon>
    </lineage>
</organism>